<dbReference type="OrthoDB" id="4473401at2759"/>
<sequence length="54" mass="5846">MPAEVGMCRAYMQRWAYNSESGRCETFIYGGCGGNGNNFMTADDCASACATGRY</sequence>
<evidence type="ECO:0000259" key="3">
    <source>
        <dbReference type="PROSITE" id="PS50279"/>
    </source>
</evidence>
<evidence type="ECO:0000313" key="5">
    <source>
        <dbReference type="Proteomes" id="UP001152320"/>
    </source>
</evidence>
<dbReference type="GO" id="GO:0005615">
    <property type="term" value="C:extracellular space"/>
    <property type="evidence" value="ECO:0007669"/>
    <property type="project" value="TreeGrafter"/>
</dbReference>
<dbReference type="PRINTS" id="PR00759">
    <property type="entry name" value="BASICPTASE"/>
</dbReference>
<accession>A0A9Q1CB47</accession>
<evidence type="ECO:0000256" key="1">
    <source>
        <dbReference type="ARBA" id="ARBA00022690"/>
    </source>
</evidence>
<dbReference type="SMART" id="SM00131">
    <property type="entry name" value="KU"/>
    <property type="match status" value="1"/>
</dbReference>
<evidence type="ECO:0000313" key="4">
    <source>
        <dbReference type="EMBL" id="KAJ8041541.1"/>
    </source>
</evidence>
<reference evidence="4" key="1">
    <citation type="submission" date="2021-10" db="EMBL/GenBank/DDBJ databases">
        <title>Tropical sea cucumber genome reveals ecological adaptation and Cuvierian tubules defense mechanism.</title>
        <authorList>
            <person name="Chen T."/>
        </authorList>
    </citation>
    <scope>NUCLEOTIDE SEQUENCE</scope>
    <source>
        <strain evidence="4">Nanhai2018</strain>
        <tissue evidence="4">Muscle</tissue>
    </source>
</reference>
<comment type="caution">
    <text evidence="4">The sequence shown here is derived from an EMBL/GenBank/DDBJ whole genome shotgun (WGS) entry which is preliminary data.</text>
</comment>
<dbReference type="PROSITE" id="PS50279">
    <property type="entry name" value="BPTI_KUNITZ_2"/>
    <property type="match status" value="1"/>
</dbReference>
<feature type="domain" description="BPTI/Kunitz inhibitor" evidence="3">
    <location>
        <begin position="1"/>
        <end position="49"/>
    </location>
</feature>
<dbReference type="Gene3D" id="4.10.410.10">
    <property type="entry name" value="Pancreatic trypsin inhibitor Kunitz domain"/>
    <property type="match status" value="1"/>
</dbReference>
<proteinExistence type="predicted"/>
<dbReference type="Pfam" id="PF00014">
    <property type="entry name" value="Kunitz_BPTI"/>
    <property type="match status" value="1"/>
</dbReference>
<dbReference type="PANTHER" id="PTHR10083">
    <property type="entry name" value="KUNITZ-TYPE PROTEASE INHIBITOR-RELATED"/>
    <property type="match status" value="1"/>
</dbReference>
<dbReference type="InterPro" id="IPR020901">
    <property type="entry name" value="Prtase_inh_Kunz-CS"/>
</dbReference>
<organism evidence="4 5">
    <name type="scientific">Holothuria leucospilota</name>
    <name type="common">Black long sea cucumber</name>
    <name type="synonym">Mertensiothuria leucospilota</name>
    <dbReference type="NCBI Taxonomy" id="206669"/>
    <lineage>
        <taxon>Eukaryota</taxon>
        <taxon>Metazoa</taxon>
        <taxon>Echinodermata</taxon>
        <taxon>Eleutherozoa</taxon>
        <taxon>Echinozoa</taxon>
        <taxon>Holothuroidea</taxon>
        <taxon>Aspidochirotacea</taxon>
        <taxon>Aspidochirotida</taxon>
        <taxon>Holothuriidae</taxon>
        <taxon>Holothuria</taxon>
    </lineage>
</organism>
<protein>
    <submittedName>
        <fullName evidence="4">WAP, Kazal, immunoglobulin, Kunitz and NTR domain-containing protein 2</fullName>
    </submittedName>
</protein>
<name>A0A9Q1CB47_HOLLE</name>
<dbReference type="InterPro" id="IPR050098">
    <property type="entry name" value="TFPI/VKTCI-like"/>
</dbReference>
<dbReference type="FunFam" id="4.10.410.10:FF:000021">
    <property type="entry name" value="Serine protease inhibitor, putative"/>
    <property type="match status" value="1"/>
</dbReference>
<dbReference type="InterPro" id="IPR002223">
    <property type="entry name" value="Kunitz_BPTI"/>
</dbReference>
<dbReference type="GO" id="GO:0004867">
    <property type="term" value="F:serine-type endopeptidase inhibitor activity"/>
    <property type="evidence" value="ECO:0007669"/>
    <property type="project" value="InterPro"/>
</dbReference>
<dbReference type="Proteomes" id="UP001152320">
    <property type="component" value="Chromosome 5"/>
</dbReference>
<dbReference type="PANTHER" id="PTHR10083:SF374">
    <property type="entry name" value="BPTI_KUNITZ INHIBITOR DOMAIN-CONTAINING PROTEIN"/>
    <property type="match status" value="1"/>
</dbReference>
<gene>
    <name evidence="4" type="ORF">HOLleu_12391</name>
</gene>
<keyword evidence="5" id="KW-1185">Reference proteome</keyword>
<keyword evidence="1" id="KW-0646">Protease inhibitor</keyword>
<dbReference type="AlphaFoldDB" id="A0A9Q1CB47"/>
<dbReference type="EMBL" id="JAIZAY010000005">
    <property type="protein sequence ID" value="KAJ8041541.1"/>
    <property type="molecule type" value="Genomic_DNA"/>
</dbReference>
<keyword evidence="2" id="KW-1015">Disulfide bond</keyword>
<dbReference type="SUPFAM" id="SSF57362">
    <property type="entry name" value="BPTI-like"/>
    <property type="match status" value="1"/>
</dbReference>
<dbReference type="PROSITE" id="PS00280">
    <property type="entry name" value="BPTI_KUNITZ_1"/>
    <property type="match status" value="1"/>
</dbReference>
<dbReference type="InterPro" id="IPR036880">
    <property type="entry name" value="Kunitz_BPTI_sf"/>
</dbReference>
<evidence type="ECO:0000256" key="2">
    <source>
        <dbReference type="ARBA" id="ARBA00023157"/>
    </source>
</evidence>